<dbReference type="Proteomes" id="UP000825935">
    <property type="component" value="Chromosome 9"/>
</dbReference>
<protein>
    <recommendedName>
        <fullName evidence="6">BES1/BZR1 plant transcription factor N-terminal domain-containing protein</fullName>
    </recommendedName>
</protein>
<keyword evidence="3" id="KW-0238">DNA-binding</keyword>
<keyword evidence="4" id="KW-0804">Transcription</keyword>
<dbReference type="InterPro" id="IPR008540">
    <property type="entry name" value="BES1_N"/>
</dbReference>
<proteinExistence type="inferred from homology"/>
<dbReference type="Pfam" id="PF05687">
    <property type="entry name" value="BES1_N"/>
    <property type="match status" value="1"/>
</dbReference>
<dbReference type="GO" id="GO:0009742">
    <property type="term" value="P:brassinosteroid mediated signaling pathway"/>
    <property type="evidence" value="ECO:0007669"/>
    <property type="project" value="InterPro"/>
</dbReference>
<sequence length="536" mass="58975">MEVDEFEMPSLEQQQRLLQTTTATTKKSSTIRGCIKATSGPWIVRRPNAGKNGGAAAVLRLPSARERENNKRRERKRRAIAAKIFSGLRAHGNYCLPKHADHNEVLKALCNEAGWHVEEDGTIYRKSWRERMVCANGDSTAHAIPLQQQPGQPDASPSSSCTRTGSASRRSLCEAEDLQSHHSRNFTPSVANSPTGAASASSQPKLPDGEQDLISKLLSPSNNSTEDSIAGSYRTDQCSKEGSCFINGNSQPQRDHQHLRAAVCEAITPTSKERSVDLNEVSAKLQGQINATRSAISTCWFLPFSEHRSVVIDHFYPADINIPIRSHHNMTDTGEIHCAYHQWRSQAADEVRHANYLPGSATPTDTEQVALNRRGLKSGDRVHCDEPPPDYPKQYRSLIADQRTSPEGRSRAPSNHDDDNEIQKATYVDESHDNSVPWVLQLKINSGRDTSLICNQRSSTEAVASAHSHGHAAGHISGKQAVSINNGKQSINKKTGGTAMNVLNETKEKERRDHLAHENGLFLSLSCISSSIDDLQ</sequence>
<organism evidence="7 8">
    <name type="scientific">Ceratopteris richardii</name>
    <name type="common">Triangle waterfern</name>
    <dbReference type="NCBI Taxonomy" id="49495"/>
    <lineage>
        <taxon>Eukaryota</taxon>
        <taxon>Viridiplantae</taxon>
        <taxon>Streptophyta</taxon>
        <taxon>Embryophyta</taxon>
        <taxon>Tracheophyta</taxon>
        <taxon>Polypodiopsida</taxon>
        <taxon>Polypodiidae</taxon>
        <taxon>Polypodiales</taxon>
        <taxon>Pteridineae</taxon>
        <taxon>Pteridaceae</taxon>
        <taxon>Parkerioideae</taxon>
        <taxon>Ceratopteris</taxon>
    </lineage>
</organism>
<evidence type="ECO:0000256" key="2">
    <source>
        <dbReference type="ARBA" id="ARBA00023015"/>
    </source>
</evidence>
<feature type="compositionally biased region" description="Polar residues" evidence="5">
    <location>
        <begin position="185"/>
        <end position="204"/>
    </location>
</feature>
<dbReference type="InterPro" id="IPR033264">
    <property type="entry name" value="BZR"/>
</dbReference>
<feature type="compositionally biased region" description="Basic and acidic residues" evidence="5">
    <location>
        <begin position="377"/>
        <end position="386"/>
    </location>
</feature>
<keyword evidence="2" id="KW-0805">Transcription regulation</keyword>
<comment type="caution">
    <text evidence="7">The sequence shown here is derived from an EMBL/GenBank/DDBJ whole genome shotgun (WGS) entry which is preliminary data.</text>
</comment>
<dbReference type="PANTHER" id="PTHR31506:SF21">
    <property type="entry name" value="PROTEIN BZR1 HOMOLOG"/>
    <property type="match status" value="1"/>
</dbReference>
<evidence type="ECO:0000259" key="6">
    <source>
        <dbReference type="Pfam" id="PF05687"/>
    </source>
</evidence>
<feature type="compositionally biased region" description="Basic and acidic residues" evidence="5">
    <location>
        <begin position="404"/>
        <end position="417"/>
    </location>
</feature>
<dbReference type="EMBL" id="CM035414">
    <property type="protein sequence ID" value="KAH7429713.1"/>
    <property type="molecule type" value="Genomic_DNA"/>
</dbReference>
<name>A0A8T2U8L6_CERRI</name>
<evidence type="ECO:0000313" key="8">
    <source>
        <dbReference type="Proteomes" id="UP000825935"/>
    </source>
</evidence>
<dbReference type="EMBL" id="CM035414">
    <property type="protein sequence ID" value="KAH7429711.1"/>
    <property type="molecule type" value="Genomic_DNA"/>
</dbReference>
<evidence type="ECO:0000256" key="1">
    <source>
        <dbReference type="ARBA" id="ARBA00005909"/>
    </source>
</evidence>
<dbReference type="GO" id="GO:0003700">
    <property type="term" value="F:DNA-binding transcription factor activity"/>
    <property type="evidence" value="ECO:0007669"/>
    <property type="project" value="InterPro"/>
</dbReference>
<dbReference type="EMBL" id="CM035414">
    <property type="protein sequence ID" value="KAH7429712.1"/>
    <property type="molecule type" value="Genomic_DNA"/>
</dbReference>
<keyword evidence="8" id="KW-1185">Reference proteome</keyword>
<dbReference type="GO" id="GO:0003677">
    <property type="term" value="F:DNA binding"/>
    <property type="evidence" value="ECO:0007669"/>
    <property type="project" value="UniProtKB-KW"/>
</dbReference>
<comment type="similarity">
    <text evidence="1">Belongs to the BZR/LAT61 family.</text>
</comment>
<evidence type="ECO:0000313" key="7">
    <source>
        <dbReference type="EMBL" id="KAH7429714.1"/>
    </source>
</evidence>
<feature type="region of interest" description="Disordered" evidence="5">
    <location>
        <begin position="375"/>
        <end position="395"/>
    </location>
</feature>
<dbReference type="OrthoDB" id="1907033at2759"/>
<evidence type="ECO:0000256" key="4">
    <source>
        <dbReference type="ARBA" id="ARBA00023163"/>
    </source>
</evidence>
<gene>
    <name evidence="7" type="ORF">KP509_09G062600</name>
</gene>
<evidence type="ECO:0000256" key="3">
    <source>
        <dbReference type="ARBA" id="ARBA00023125"/>
    </source>
</evidence>
<reference evidence="7" key="1">
    <citation type="submission" date="2021-08" db="EMBL/GenBank/DDBJ databases">
        <title>WGS assembly of Ceratopteris richardii.</title>
        <authorList>
            <person name="Marchant D.B."/>
            <person name="Chen G."/>
            <person name="Jenkins J."/>
            <person name="Shu S."/>
            <person name="Leebens-Mack J."/>
            <person name="Grimwood J."/>
            <person name="Schmutz J."/>
            <person name="Soltis P."/>
            <person name="Soltis D."/>
            <person name="Chen Z.-H."/>
        </authorList>
    </citation>
    <scope>NUCLEOTIDE SEQUENCE</scope>
    <source>
        <strain evidence="7">Whitten #5841</strain>
        <tissue evidence="7">Leaf</tissue>
    </source>
</reference>
<feature type="region of interest" description="Disordered" evidence="5">
    <location>
        <begin position="143"/>
        <end position="210"/>
    </location>
</feature>
<accession>A0A8T2U8L6</accession>
<feature type="compositionally biased region" description="Polar residues" evidence="5">
    <location>
        <begin position="146"/>
        <end position="169"/>
    </location>
</feature>
<dbReference type="AlphaFoldDB" id="A0A8T2U8L6"/>
<dbReference type="PANTHER" id="PTHR31506">
    <property type="entry name" value="BES1/BZR1 HOMOLOG PROTEIN 3-RELATED"/>
    <property type="match status" value="1"/>
</dbReference>
<feature type="domain" description="BES1/BZR1 plant transcription factor N-terminal" evidence="6">
    <location>
        <begin position="60"/>
        <end position="166"/>
    </location>
</feature>
<dbReference type="EMBL" id="CM035414">
    <property type="protein sequence ID" value="KAH7429714.1"/>
    <property type="molecule type" value="Genomic_DNA"/>
</dbReference>
<evidence type="ECO:0000256" key="5">
    <source>
        <dbReference type="SAM" id="MobiDB-lite"/>
    </source>
</evidence>
<feature type="region of interest" description="Disordered" evidence="5">
    <location>
        <begin position="402"/>
        <end position="421"/>
    </location>
</feature>
<dbReference type="GO" id="GO:0006351">
    <property type="term" value="P:DNA-templated transcription"/>
    <property type="evidence" value="ECO:0007669"/>
    <property type="project" value="InterPro"/>
</dbReference>